<dbReference type="OMA" id="SYWAFIF"/>
<dbReference type="InterPro" id="IPR011701">
    <property type="entry name" value="MFS"/>
</dbReference>
<feature type="transmembrane region" description="Helical" evidence="5">
    <location>
        <begin position="265"/>
        <end position="283"/>
    </location>
</feature>
<feature type="transmembrane region" description="Helical" evidence="5">
    <location>
        <begin position="234"/>
        <end position="253"/>
    </location>
</feature>
<name>Q5BE85_EMENI</name>
<feature type="domain" description="Major facilitator superfamily (MFS) profile" evidence="6">
    <location>
        <begin position="10"/>
        <end position="499"/>
    </location>
</feature>
<dbReference type="GO" id="GO:0022857">
    <property type="term" value="F:transmembrane transporter activity"/>
    <property type="evidence" value="ECO:0007669"/>
    <property type="project" value="InterPro"/>
</dbReference>
<accession>C8VTA1</accession>
<gene>
    <name evidence="7" type="ORF">ANIA_01145</name>
</gene>
<sequence length="533" mass="56926">MPSPYFSNTITECLFVLTVTFAFAQSTIFSGMATVMTDTIGRDLQMNGQVVWITSACLLTSGAFVLPFGTLADTIGRKNMALAAMVCTTLAVFAAGWAPDGPSLIVFTALIGLFSAAAVSPAVGQLGAVYSEPSKRRNRAFACFSAGNPLGFVVGTFVAGVVLEISGTTASPEATGNGSGWRVCFWVFCVFCAGFAGLVAFTVPSDVKIGTRPAAAGSQGVGVSGWEALKRFDLLGALLVTAGVSLVSAGLTLTDVAPKGWATPYVIVMLVLGVVLLAAFIFWQSVYKFPLMPLYIWKDRNFSLVIILLATGNAAFTASSFWLCLYLQRVKSLSSLWIAIYLLPQNINGLLVNFVCSLILHRVSHRVLMGVGAISYLGSFLLLALLQEIRLYYWAFVFPALLLAVVGADLQFNVANSYVMSSLPREQQSLAGGILSAVNRLLSNITLSISTAVYYAGSQKQTTRGDDTGLGGYKAAFWMLVGIAGVNLLLVPFLKIERISEAGTLDVTDREPLTEKEIEKERNERTVSAESVV</sequence>
<evidence type="ECO:0000313" key="7">
    <source>
        <dbReference type="EMBL" id="CBF88055.1"/>
    </source>
</evidence>
<dbReference type="InParanoid" id="Q5BE85"/>
<dbReference type="VEuPathDB" id="FungiDB:AN1145"/>
<dbReference type="Pfam" id="PF07690">
    <property type="entry name" value="MFS_1"/>
    <property type="match status" value="2"/>
</dbReference>
<dbReference type="HOGENOM" id="CLU_000960_27_3_1"/>
<reference evidence="8" key="2">
    <citation type="journal article" date="2009" name="Fungal Genet. Biol.">
        <title>The 2008 update of the Aspergillus nidulans genome annotation: a community effort.</title>
        <authorList>
            <person name="Wortman J.R."/>
            <person name="Gilsenan J.M."/>
            <person name="Joardar V."/>
            <person name="Deegan J."/>
            <person name="Clutterbuck J."/>
            <person name="Andersen M.R."/>
            <person name="Archer D."/>
            <person name="Bencina M."/>
            <person name="Braus G."/>
            <person name="Coutinho P."/>
            <person name="von Dohren H."/>
            <person name="Doonan J."/>
            <person name="Driessen A.J."/>
            <person name="Durek P."/>
            <person name="Espeso E."/>
            <person name="Fekete E."/>
            <person name="Flipphi M."/>
            <person name="Estrada C.G."/>
            <person name="Geysens S."/>
            <person name="Goldman G."/>
            <person name="de Groot P.W."/>
            <person name="Hansen K."/>
            <person name="Harris S.D."/>
            <person name="Heinekamp T."/>
            <person name="Helmstaedt K."/>
            <person name="Henrissat B."/>
            <person name="Hofmann G."/>
            <person name="Homan T."/>
            <person name="Horio T."/>
            <person name="Horiuchi H."/>
            <person name="James S."/>
            <person name="Jones M."/>
            <person name="Karaffa L."/>
            <person name="Karanyi Z."/>
            <person name="Kato M."/>
            <person name="Keller N."/>
            <person name="Kelly D.E."/>
            <person name="Kiel J.A."/>
            <person name="Kim J.M."/>
            <person name="van der Klei I.J."/>
            <person name="Klis F.M."/>
            <person name="Kovalchuk A."/>
            <person name="Krasevec N."/>
            <person name="Kubicek C.P."/>
            <person name="Liu B."/>
            <person name="Maccabe A."/>
            <person name="Meyer V."/>
            <person name="Mirabito P."/>
            <person name="Miskei M."/>
            <person name="Mos M."/>
            <person name="Mullins J."/>
            <person name="Nelson D.R."/>
            <person name="Nielsen J."/>
            <person name="Oakley B.R."/>
            <person name="Osmani S.A."/>
            <person name="Pakula T."/>
            <person name="Paszewski A."/>
            <person name="Paulsen I."/>
            <person name="Pilsyk S."/>
            <person name="Pocsi I."/>
            <person name="Punt P.J."/>
            <person name="Ram A.F."/>
            <person name="Ren Q."/>
            <person name="Robellet X."/>
            <person name="Robson G."/>
            <person name="Seiboth B."/>
            <person name="van Solingen P."/>
            <person name="Specht T."/>
            <person name="Sun J."/>
            <person name="Taheri-Talesh N."/>
            <person name="Takeshita N."/>
            <person name="Ussery D."/>
            <person name="vanKuyk P.A."/>
            <person name="Visser H."/>
            <person name="van de Vondervoort P.J."/>
            <person name="de Vries R.P."/>
            <person name="Walton J."/>
            <person name="Xiang X."/>
            <person name="Xiong Y."/>
            <person name="Zeng A.P."/>
            <person name="Brandt B.W."/>
            <person name="Cornell M.J."/>
            <person name="van den Hondel C.A."/>
            <person name="Visser J."/>
            <person name="Oliver S.G."/>
            <person name="Turner G."/>
        </authorList>
    </citation>
    <scope>GENOME REANNOTATION</scope>
    <source>
        <strain evidence="8">FGSC A4 / ATCC 38163 / CBS 112.46 / NRRL 194 / M139</strain>
    </source>
</reference>
<feature type="transmembrane region" description="Helical" evidence="5">
    <location>
        <begin position="391"/>
        <end position="410"/>
    </location>
</feature>
<dbReference type="eggNOG" id="KOG0254">
    <property type="taxonomic scope" value="Eukaryota"/>
</dbReference>
<feature type="transmembrane region" description="Helical" evidence="5">
    <location>
        <begin position="49"/>
        <end position="68"/>
    </location>
</feature>
<keyword evidence="2 5" id="KW-0812">Transmembrane</keyword>
<feature type="transmembrane region" description="Helical" evidence="5">
    <location>
        <begin position="104"/>
        <end position="129"/>
    </location>
</feature>
<feature type="transmembrane region" description="Helical" evidence="5">
    <location>
        <begin position="430"/>
        <end position="455"/>
    </location>
</feature>
<accession>Q5BE85</accession>
<dbReference type="SUPFAM" id="SSF103473">
    <property type="entry name" value="MFS general substrate transporter"/>
    <property type="match status" value="2"/>
</dbReference>
<feature type="transmembrane region" description="Helical" evidence="5">
    <location>
        <begin position="334"/>
        <end position="360"/>
    </location>
</feature>
<feature type="transmembrane region" description="Helical" evidence="5">
    <location>
        <begin position="304"/>
        <end position="328"/>
    </location>
</feature>
<evidence type="ECO:0000256" key="5">
    <source>
        <dbReference type="SAM" id="Phobius"/>
    </source>
</evidence>
<keyword evidence="4 5" id="KW-0472">Membrane</keyword>
<feature type="transmembrane region" description="Helical" evidence="5">
    <location>
        <begin position="367"/>
        <end position="385"/>
    </location>
</feature>
<dbReference type="AlphaFoldDB" id="Q5BE85"/>
<dbReference type="Gene3D" id="1.20.1250.20">
    <property type="entry name" value="MFS general substrate transporter like domains"/>
    <property type="match status" value="2"/>
</dbReference>
<feature type="transmembrane region" description="Helical" evidence="5">
    <location>
        <begin position="80"/>
        <end position="98"/>
    </location>
</feature>
<feature type="transmembrane region" description="Helical" evidence="5">
    <location>
        <begin position="141"/>
        <end position="163"/>
    </location>
</feature>
<dbReference type="PANTHER" id="PTHR42718">
    <property type="entry name" value="MAJOR FACILITATOR SUPERFAMILY MULTIDRUG TRANSPORTER MFSC"/>
    <property type="match status" value="1"/>
</dbReference>
<dbReference type="InterPro" id="IPR020846">
    <property type="entry name" value="MFS_dom"/>
</dbReference>
<dbReference type="GeneID" id="2876924"/>
<evidence type="ECO:0000259" key="6">
    <source>
        <dbReference type="PROSITE" id="PS50850"/>
    </source>
</evidence>
<dbReference type="PROSITE" id="PS50850">
    <property type="entry name" value="MFS"/>
    <property type="match status" value="1"/>
</dbReference>
<evidence type="ECO:0000256" key="2">
    <source>
        <dbReference type="ARBA" id="ARBA00022692"/>
    </source>
</evidence>
<evidence type="ECO:0000256" key="4">
    <source>
        <dbReference type="ARBA" id="ARBA00023136"/>
    </source>
</evidence>
<evidence type="ECO:0000256" key="3">
    <source>
        <dbReference type="ARBA" id="ARBA00022989"/>
    </source>
</evidence>
<dbReference type="GO" id="GO:0016020">
    <property type="term" value="C:membrane"/>
    <property type="evidence" value="ECO:0000318"/>
    <property type="project" value="GO_Central"/>
</dbReference>
<dbReference type="KEGG" id="ani:ANIA_01145"/>
<reference evidence="8" key="1">
    <citation type="journal article" date="2005" name="Nature">
        <title>Sequencing of Aspergillus nidulans and comparative analysis with A. fumigatus and A. oryzae.</title>
        <authorList>
            <person name="Galagan J.E."/>
            <person name="Calvo S.E."/>
            <person name="Cuomo C."/>
            <person name="Ma L.J."/>
            <person name="Wortman J.R."/>
            <person name="Batzoglou S."/>
            <person name="Lee S.I."/>
            <person name="Basturkmen M."/>
            <person name="Spevak C.C."/>
            <person name="Clutterbuck J."/>
            <person name="Kapitonov V."/>
            <person name="Jurka J."/>
            <person name="Scazzocchio C."/>
            <person name="Farman M."/>
            <person name="Butler J."/>
            <person name="Purcell S."/>
            <person name="Harris S."/>
            <person name="Braus G.H."/>
            <person name="Draht O."/>
            <person name="Busch S."/>
            <person name="D'Enfert C."/>
            <person name="Bouchier C."/>
            <person name="Goldman G.H."/>
            <person name="Bell-Pedersen D."/>
            <person name="Griffiths-Jones S."/>
            <person name="Doonan J.H."/>
            <person name="Yu J."/>
            <person name="Vienken K."/>
            <person name="Pain A."/>
            <person name="Freitag M."/>
            <person name="Selker E.U."/>
            <person name="Archer D.B."/>
            <person name="Penalva M.A."/>
            <person name="Oakley B.R."/>
            <person name="Momany M."/>
            <person name="Tanaka T."/>
            <person name="Kumagai T."/>
            <person name="Asai K."/>
            <person name="Machida M."/>
            <person name="Nierman W.C."/>
            <person name="Denning D.W."/>
            <person name="Caddick M."/>
            <person name="Hynes M."/>
            <person name="Paoletti M."/>
            <person name="Fischer R."/>
            <person name="Miller B."/>
            <person name="Dyer P."/>
            <person name="Sachs M.S."/>
            <person name="Osmani S.A."/>
            <person name="Birren B.W."/>
        </authorList>
    </citation>
    <scope>NUCLEOTIDE SEQUENCE [LARGE SCALE GENOMIC DNA]</scope>
    <source>
        <strain evidence="8">FGSC A4 / ATCC 38163 / CBS 112.46 / NRRL 194 / M139</strain>
    </source>
</reference>
<protein>
    <recommendedName>
        <fullName evidence="6">Major facilitator superfamily (MFS) profile domain-containing protein</fullName>
    </recommendedName>
</protein>
<organism evidence="7 8">
    <name type="scientific">Emericella nidulans (strain FGSC A4 / ATCC 38163 / CBS 112.46 / NRRL 194 / M139)</name>
    <name type="common">Aspergillus nidulans</name>
    <dbReference type="NCBI Taxonomy" id="227321"/>
    <lineage>
        <taxon>Eukaryota</taxon>
        <taxon>Fungi</taxon>
        <taxon>Dikarya</taxon>
        <taxon>Ascomycota</taxon>
        <taxon>Pezizomycotina</taxon>
        <taxon>Eurotiomycetes</taxon>
        <taxon>Eurotiomycetidae</taxon>
        <taxon>Eurotiales</taxon>
        <taxon>Aspergillaceae</taxon>
        <taxon>Aspergillus</taxon>
        <taxon>Aspergillus subgen. Nidulantes</taxon>
    </lineage>
</organism>
<dbReference type="PANTHER" id="PTHR42718:SF23">
    <property type="entry name" value="MAJOR FACILITATOR SUPERFAMILY (MFS) PROFILE DOMAIN-CONTAINING PROTEIN"/>
    <property type="match status" value="1"/>
</dbReference>
<proteinExistence type="predicted"/>
<keyword evidence="3 5" id="KW-1133">Transmembrane helix</keyword>
<dbReference type="OrthoDB" id="2985014at2759"/>
<feature type="transmembrane region" description="Helical" evidence="5">
    <location>
        <begin position="183"/>
        <end position="203"/>
    </location>
</feature>
<dbReference type="EMBL" id="BN001308">
    <property type="protein sequence ID" value="CBF88055.1"/>
    <property type="molecule type" value="Genomic_DNA"/>
</dbReference>
<feature type="transmembrane region" description="Helical" evidence="5">
    <location>
        <begin position="475"/>
        <end position="494"/>
    </location>
</feature>
<evidence type="ECO:0000256" key="1">
    <source>
        <dbReference type="ARBA" id="ARBA00004141"/>
    </source>
</evidence>
<keyword evidence="8" id="KW-1185">Reference proteome</keyword>
<dbReference type="InterPro" id="IPR036259">
    <property type="entry name" value="MFS_trans_sf"/>
</dbReference>
<dbReference type="Proteomes" id="UP000000560">
    <property type="component" value="Chromosome VIII"/>
</dbReference>
<dbReference type="RefSeq" id="XP_658749.1">
    <property type="nucleotide sequence ID" value="XM_653657.1"/>
</dbReference>
<comment type="subcellular location">
    <subcellularLocation>
        <location evidence="1">Membrane</location>
        <topology evidence="1">Multi-pass membrane protein</topology>
    </subcellularLocation>
</comment>
<evidence type="ECO:0000313" key="8">
    <source>
        <dbReference type="Proteomes" id="UP000000560"/>
    </source>
</evidence>